<feature type="domain" description="Nephrocystin 3-like N-terminal" evidence="2">
    <location>
        <begin position="4"/>
        <end position="71"/>
    </location>
</feature>
<dbReference type="HOGENOM" id="CLU_000288_6_17_1"/>
<accession>A0A067P5I7</accession>
<feature type="non-terminal residue" evidence="3">
    <location>
        <position position="73"/>
    </location>
</feature>
<reference evidence="4" key="1">
    <citation type="journal article" date="2014" name="Proc. Natl. Acad. Sci. U.S.A.">
        <title>Extensive sampling of basidiomycete genomes demonstrates inadequacy of the white-rot/brown-rot paradigm for wood decay fungi.</title>
        <authorList>
            <person name="Riley R."/>
            <person name="Salamov A.A."/>
            <person name="Brown D.W."/>
            <person name="Nagy L.G."/>
            <person name="Floudas D."/>
            <person name="Held B.W."/>
            <person name="Levasseur A."/>
            <person name="Lombard V."/>
            <person name="Morin E."/>
            <person name="Otillar R."/>
            <person name="Lindquist E.A."/>
            <person name="Sun H."/>
            <person name="LaButti K.M."/>
            <person name="Schmutz J."/>
            <person name="Jabbour D."/>
            <person name="Luo H."/>
            <person name="Baker S.E."/>
            <person name="Pisabarro A.G."/>
            <person name="Walton J.D."/>
            <person name="Blanchette R.A."/>
            <person name="Henrissat B."/>
            <person name="Martin F."/>
            <person name="Cullen D."/>
            <person name="Hibbett D.S."/>
            <person name="Grigoriev I.V."/>
        </authorList>
    </citation>
    <scope>NUCLEOTIDE SEQUENCE [LARGE SCALE GENOMIC DNA]</scope>
    <source>
        <strain evidence="4">PC15</strain>
    </source>
</reference>
<evidence type="ECO:0000259" key="2">
    <source>
        <dbReference type="Pfam" id="PF24883"/>
    </source>
</evidence>
<sequence>CLAGTREALLEEIGHWAVAQNKEPVYLLTGHAGFGKSTVARTVAERADALHSLGASFFFSRDDADLKSSTRFF</sequence>
<dbReference type="EMBL" id="KL198005">
    <property type="protein sequence ID" value="KDQ31667.1"/>
    <property type="molecule type" value="Genomic_DNA"/>
</dbReference>
<dbReference type="SUPFAM" id="SSF52540">
    <property type="entry name" value="P-loop containing nucleoside triphosphate hydrolases"/>
    <property type="match status" value="1"/>
</dbReference>
<dbReference type="Pfam" id="PF24883">
    <property type="entry name" value="NPHP3_N"/>
    <property type="match status" value="1"/>
</dbReference>
<protein>
    <recommendedName>
        <fullName evidence="2">Nephrocystin 3-like N-terminal domain-containing protein</fullName>
    </recommendedName>
</protein>
<feature type="non-terminal residue" evidence="3">
    <location>
        <position position="1"/>
    </location>
</feature>
<dbReference type="InterPro" id="IPR056884">
    <property type="entry name" value="NPHP3-like_N"/>
</dbReference>
<gene>
    <name evidence="3" type="ORF">PLEOSDRAFT_1026144</name>
</gene>
<evidence type="ECO:0000256" key="1">
    <source>
        <dbReference type="ARBA" id="ARBA00022737"/>
    </source>
</evidence>
<dbReference type="VEuPathDB" id="FungiDB:PLEOSDRAFT_1026144"/>
<proteinExistence type="predicted"/>
<dbReference type="Gene3D" id="3.40.50.300">
    <property type="entry name" value="P-loop containing nucleotide triphosphate hydrolases"/>
    <property type="match status" value="1"/>
</dbReference>
<dbReference type="InParanoid" id="A0A067P5I7"/>
<dbReference type="InterPro" id="IPR027417">
    <property type="entry name" value="P-loop_NTPase"/>
</dbReference>
<dbReference type="OrthoDB" id="3269932at2759"/>
<name>A0A067P5I7_PLEO1</name>
<organism evidence="3 4">
    <name type="scientific">Pleurotus ostreatus (strain PC15)</name>
    <name type="common">Oyster mushroom</name>
    <dbReference type="NCBI Taxonomy" id="1137138"/>
    <lineage>
        <taxon>Eukaryota</taxon>
        <taxon>Fungi</taxon>
        <taxon>Dikarya</taxon>
        <taxon>Basidiomycota</taxon>
        <taxon>Agaricomycotina</taxon>
        <taxon>Agaricomycetes</taxon>
        <taxon>Agaricomycetidae</taxon>
        <taxon>Agaricales</taxon>
        <taxon>Pleurotineae</taxon>
        <taxon>Pleurotaceae</taxon>
        <taxon>Pleurotus</taxon>
    </lineage>
</organism>
<dbReference type="Proteomes" id="UP000027073">
    <property type="component" value="Unassembled WGS sequence"/>
</dbReference>
<dbReference type="AlphaFoldDB" id="A0A067P5I7"/>
<keyword evidence="1" id="KW-0677">Repeat</keyword>
<evidence type="ECO:0000313" key="3">
    <source>
        <dbReference type="EMBL" id="KDQ31667.1"/>
    </source>
</evidence>
<evidence type="ECO:0000313" key="4">
    <source>
        <dbReference type="Proteomes" id="UP000027073"/>
    </source>
</evidence>